<dbReference type="GO" id="GO:0015074">
    <property type="term" value="P:DNA integration"/>
    <property type="evidence" value="ECO:0007669"/>
    <property type="project" value="UniProtKB-KW"/>
</dbReference>
<proteinExistence type="predicted"/>
<dbReference type="InterPro" id="IPR011010">
    <property type="entry name" value="DNA_brk_join_enz"/>
</dbReference>
<evidence type="ECO:0000259" key="3">
    <source>
        <dbReference type="PROSITE" id="PS51898"/>
    </source>
</evidence>
<dbReference type="GO" id="GO:0006310">
    <property type="term" value="P:DNA recombination"/>
    <property type="evidence" value="ECO:0007669"/>
    <property type="project" value="UniProtKB-KW"/>
</dbReference>
<dbReference type="Proteomes" id="UP000490535">
    <property type="component" value="Unassembled WGS sequence"/>
</dbReference>
<organism evidence="4 5">
    <name type="scientific">Acinetobacter bereziniae</name>
    <name type="common">Acinetobacter genomosp. 10</name>
    <dbReference type="NCBI Taxonomy" id="106648"/>
    <lineage>
        <taxon>Bacteria</taxon>
        <taxon>Pseudomonadati</taxon>
        <taxon>Pseudomonadota</taxon>
        <taxon>Gammaproteobacteria</taxon>
        <taxon>Moraxellales</taxon>
        <taxon>Moraxellaceae</taxon>
        <taxon>Acinetobacter</taxon>
    </lineage>
</organism>
<dbReference type="InterPro" id="IPR002104">
    <property type="entry name" value="Integrase_catalytic"/>
</dbReference>
<dbReference type="AlphaFoldDB" id="A0A833TZR4"/>
<dbReference type="PROSITE" id="PS51898">
    <property type="entry name" value="TYR_RECOMBINASE"/>
    <property type="match status" value="1"/>
</dbReference>
<keyword evidence="1" id="KW-0229">DNA integration</keyword>
<sequence length="404" mass="47321">MMSVKRFVMSSGERFAILLDKNGHPLSYPNLYSVIYLRNIGQSINTIVAVLEDLKLLYQLVDKLDIDLEQRVQNKEFLTLNEVEALVNLTSFQRKYLLNQKTQKKILSFPDKARNEKIRAKFILTDDHVSKELVYRRITNFAEYIGWLENYFHPHAQTKTKITLKARRPKKNGDVSNVYKSFDKKQLDQILALVHPEQESPLWASKFHNYRNELIVFLLLYLGCRKGELLNIKLTDREEKNGNLYINIVRNRDDQTDIRLHQPLVKTRSRAIVINQKLREKLESYVLYYRSEIPNAELTDFLIISDDGRPLSINGLDKVFSKISEKLRFNVHAHAFRHTWNDKYTDNVAKLIASGKMTESEAENHRAYLQGWIIGSQSARRYSKRSENLKAQRAGLDIQDSFEE</sequence>
<name>A0A833TZR4_ACIBZ</name>
<reference evidence="5" key="1">
    <citation type="journal article" date="2020" name="MBio">
        <title>Horizontal gene transfer to a defensive symbiont with a reduced genome amongst a multipartite beetle microbiome.</title>
        <authorList>
            <person name="Waterworth S.C."/>
            <person name="Florez L.V."/>
            <person name="Rees E.R."/>
            <person name="Hertweck C."/>
            <person name="Kaltenpoth M."/>
            <person name="Kwan J.C."/>
        </authorList>
    </citation>
    <scope>NUCLEOTIDE SEQUENCE [LARGE SCALE GENOMIC DNA]</scope>
</reference>
<dbReference type="CDD" id="cd00397">
    <property type="entry name" value="DNA_BRE_C"/>
    <property type="match status" value="1"/>
</dbReference>
<feature type="domain" description="Tyr recombinase" evidence="3">
    <location>
        <begin position="177"/>
        <end position="395"/>
    </location>
</feature>
<protein>
    <submittedName>
        <fullName evidence="4">Tyrosine recombinase XerC</fullName>
    </submittedName>
</protein>
<keyword evidence="2" id="KW-0233">DNA recombination</keyword>
<gene>
    <name evidence="4" type="primary">xerC_2</name>
    <name evidence="4" type="ORF">GAK29_01322</name>
</gene>
<dbReference type="Gene3D" id="1.10.443.10">
    <property type="entry name" value="Intergrase catalytic core"/>
    <property type="match status" value="1"/>
</dbReference>
<evidence type="ECO:0000256" key="2">
    <source>
        <dbReference type="ARBA" id="ARBA00023172"/>
    </source>
</evidence>
<dbReference type="Pfam" id="PF00589">
    <property type="entry name" value="Phage_integrase"/>
    <property type="match status" value="1"/>
</dbReference>
<dbReference type="GO" id="GO:0003677">
    <property type="term" value="F:DNA binding"/>
    <property type="evidence" value="ECO:0007669"/>
    <property type="project" value="InterPro"/>
</dbReference>
<accession>A0A833TZR4</accession>
<evidence type="ECO:0000313" key="4">
    <source>
        <dbReference type="EMBL" id="KAF1026381.1"/>
    </source>
</evidence>
<dbReference type="SUPFAM" id="SSF56349">
    <property type="entry name" value="DNA breaking-rejoining enzymes"/>
    <property type="match status" value="1"/>
</dbReference>
<dbReference type="EMBL" id="WNDP01000024">
    <property type="protein sequence ID" value="KAF1026381.1"/>
    <property type="molecule type" value="Genomic_DNA"/>
</dbReference>
<dbReference type="InterPro" id="IPR050090">
    <property type="entry name" value="Tyrosine_recombinase_XerCD"/>
</dbReference>
<evidence type="ECO:0000256" key="1">
    <source>
        <dbReference type="ARBA" id="ARBA00022908"/>
    </source>
</evidence>
<comment type="caution">
    <text evidence="4">The sequence shown here is derived from an EMBL/GenBank/DDBJ whole genome shotgun (WGS) entry which is preliminary data.</text>
</comment>
<evidence type="ECO:0000313" key="5">
    <source>
        <dbReference type="Proteomes" id="UP000490535"/>
    </source>
</evidence>
<dbReference type="InterPro" id="IPR013762">
    <property type="entry name" value="Integrase-like_cat_sf"/>
</dbReference>
<dbReference type="PANTHER" id="PTHR30349">
    <property type="entry name" value="PHAGE INTEGRASE-RELATED"/>
    <property type="match status" value="1"/>
</dbReference>